<comment type="caution">
    <text evidence="4">The sequence shown here is derived from an EMBL/GenBank/DDBJ whole genome shotgun (WGS) entry which is preliminary data.</text>
</comment>
<evidence type="ECO:0008006" key="6">
    <source>
        <dbReference type="Google" id="ProtNLM"/>
    </source>
</evidence>
<dbReference type="Proteomes" id="UP000673552">
    <property type="component" value="Chromosome 19"/>
</dbReference>
<dbReference type="SMR" id="A0A836HPS9"/>
<name>A0A836HPS9_9TRYP</name>
<sequence length="403" mass="46273">MKPKAAQVRQQQSLNRRAKLEESAARAQQNLFARQGLMGATGGAQQRNPFYGYAGYTARNRDPNRGVITQAEWSELVERHEDSGRCFRYFFGILIFAAIIFLMLTKYDEEYNLEVPQVESGRGFGEVLNPHRAVDAEELEAYYHTLGIEGRLNLSQGTASDPTNASATNTSSKEAAVDPDKARRLENFRVRQQIKQAFHDHQEKHGQLVYCGRRCEAENKQVELAYNKLASQVDRELFGVLLDAKDTKSARSTTPAQLKKKYEEKRRQILETEEDDEYRKMALEELKDAYEIIENPDARKYYLLYGAKPPEHMRHISARHGGWGQEMALGTFKYRIIIMWLDFLHQYIGVWGETAVLGCVILFVLSRLPLALKESQRFLQELDLDEAQAEEENRAAEQAKQNE</sequence>
<keyword evidence="3" id="KW-1133">Transmembrane helix</keyword>
<dbReference type="KEGG" id="lmat:92516140"/>
<keyword evidence="1" id="KW-0175">Coiled coil</keyword>
<feature type="transmembrane region" description="Helical" evidence="3">
    <location>
        <begin position="86"/>
        <end position="104"/>
    </location>
</feature>
<dbReference type="AlphaFoldDB" id="A0A836HPS9"/>
<keyword evidence="3" id="KW-0812">Transmembrane</keyword>
<evidence type="ECO:0000256" key="2">
    <source>
        <dbReference type="SAM" id="MobiDB-lite"/>
    </source>
</evidence>
<evidence type="ECO:0000313" key="4">
    <source>
        <dbReference type="EMBL" id="KAG5480493.1"/>
    </source>
</evidence>
<evidence type="ECO:0000256" key="1">
    <source>
        <dbReference type="SAM" id="Coils"/>
    </source>
</evidence>
<organism evidence="4 5">
    <name type="scientific">Leishmania martiniquensis</name>
    <dbReference type="NCBI Taxonomy" id="1580590"/>
    <lineage>
        <taxon>Eukaryota</taxon>
        <taxon>Discoba</taxon>
        <taxon>Euglenozoa</taxon>
        <taxon>Kinetoplastea</taxon>
        <taxon>Metakinetoplastina</taxon>
        <taxon>Trypanosomatida</taxon>
        <taxon>Trypanosomatidae</taxon>
        <taxon>Leishmaniinae</taxon>
        <taxon>Leishmania</taxon>
    </lineage>
</organism>
<dbReference type="EMBL" id="JAFEUZ010000019">
    <property type="protein sequence ID" value="KAG5480493.1"/>
    <property type="molecule type" value="Genomic_DNA"/>
</dbReference>
<evidence type="ECO:0000256" key="3">
    <source>
        <dbReference type="SAM" id="Phobius"/>
    </source>
</evidence>
<proteinExistence type="predicted"/>
<reference evidence="4 5" key="1">
    <citation type="submission" date="2021-03" db="EMBL/GenBank/DDBJ databases">
        <title>Leishmania (Mundinia) martiniquensis Genome sequencing and assembly.</title>
        <authorList>
            <person name="Almutairi H."/>
            <person name="Gatherer D."/>
        </authorList>
    </citation>
    <scope>NUCLEOTIDE SEQUENCE [LARGE SCALE GENOMIC DNA]</scope>
    <source>
        <strain evidence="4">LSCM1</strain>
    </source>
</reference>
<feature type="coiled-coil region" evidence="1">
    <location>
        <begin position="372"/>
        <end position="402"/>
    </location>
</feature>
<feature type="transmembrane region" description="Helical" evidence="3">
    <location>
        <begin position="348"/>
        <end position="370"/>
    </location>
</feature>
<evidence type="ECO:0000313" key="5">
    <source>
        <dbReference type="Proteomes" id="UP000673552"/>
    </source>
</evidence>
<gene>
    <name evidence="4" type="ORF">LSCM1_06196</name>
</gene>
<protein>
    <recommendedName>
        <fullName evidence="6">J domain-containing protein</fullName>
    </recommendedName>
</protein>
<dbReference type="RefSeq" id="XP_067179257.1">
    <property type="nucleotide sequence ID" value="XM_067323628.1"/>
</dbReference>
<accession>A0A836HPS9</accession>
<feature type="compositionally biased region" description="Polar residues" evidence="2">
    <location>
        <begin position="154"/>
        <end position="173"/>
    </location>
</feature>
<keyword evidence="3" id="KW-0472">Membrane</keyword>
<feature type="region of interest" description="Disordered" evidence="2">
    <location>
        <begin position="154"/>
        <end position="179"/>
    </location>
</feature>
<dbReference type="OrthoDB" id="276202at2759"/>
<keyword evidence="5" id="KW-1185">Reference proteome</keyword>
<dbReference type="GeneID" id="92516140"/>